<reference evidence="1 2" key="1">
    <citation type="journal article" date="2024" name="Plant Biotechnol. J.">
        <title>Genome and CRISPR/Cas9 system of a widespread forest tree (Populus alba) in the world.</title>
        <authorList>
            <person name="Liu Y.J."/>
            <person name="Jiang P.F."/>
            <person name="Han X.M."/>
            <person name="Li X.Y."/>
            <person name="Wang H.M."/>
            <person name="Wang Y.J."/>
            <person name="Wang X.X."/>
            <person name="Zeng Q.Y."/>
        </authorList>
    </citation>
    <scope>NUCLEOTIDE SEQUENCE [LARGE SCALE GENOMIC DNA]</scope>
    <source>
        <strain evidence="2">cv. PAL-ZL1</strain>
    </source>
</reference>
<sequence length="111" mass="11345">MTAVILQLTVTDFPARMGSRIIRAAFRAIPGGGFSGFIRGDREARGGAKSGEIGGLASPGLDTDKVENGVADRSARPSRIGGGGDGGSQWRRTFSDFGGGGFDLAGNGRTN</sequence>
<keyword evidence="2" id="KW-1185">Reference proteome</keyword>
<comment type="caution">
    <text evidence="1">The sequence shown here is derived from an EMBL/GenBank/DDBJ whole genome shotgun (WGS) entry which is preliminary data.</text>
</comment>
<proteinExistence type="predicted"/>
<protein>
    <submittedName>
        <fullName evidence="1">Uncharacterized protein</fullName>
    </submittedName>
</protein>
<dbReference type="EMBL" id="RCHU02000010">
    <property type="protein sequence ID" value="KAL3579023.1"/>
    <property type="molecule type" value="Genomic_DNA"/>
</dbReference>
<dbReference type="Proteomes" id="UP000309997">
    <property type="component" value="Unassembled WGS sequence"/>
</dbReference>
<evidence type="ECO:0000313" key="1">
    <source>
        <dbReference type="EMBL" id="KAL3579023.1"/>
    </source>
</evidence>
<gene>
    <name evidence="1" type="ORF">D5086_020527</name>
</gene>
<evidence type="ECO:0000313" key="2">
    <source>
        <dbReference type="Proteomes" id="UP000309997"/>
    </source>
</evidence>
<accession>A0ACC4BKA5</accession>
<name>A0ACC4BKA5_POPAL</name>
<organism evidence="1 2">
    <name type="scientific">Populus alba</name>
    <name type="common">White poplar</name>
    <dbReference type="NCBI Taxonomy" id="43335"/>
    <lineage>
        <taxon>Eukaryota</taxon>
        <taxon>Viridiplantae</taxon>
        <taxon>Streptophyta</taxon>
        <taxon>Embryophyta</taxon>
        <taxon>Tracheophyta</taxon>
        <taxon>Spermatophyta</taxon>
        <taxon>Magnoliopsida</taxon>
        <taxon>eudicotyledons</taxon>
        <taxon>Gunneridae</taxon>
        <taxon>Pentapetalae</taxon>
        <taxon>rosids</taxon>
        <taxon>fabids</taxon>
        <taxon>Malpighiales</taxon>
        <taxon>Salicaceae</taxon>
        <taxon>Saliceae</taxon>
        <taxon>Populus</taxon>
    </lineage>
</organism>